<evidence type="ECO:0000313" key="7">
    <source>
        <dbReference type="Proteomes" id="UP000002217"/>
    </source>
</evidence>
<dbReference type="Gene3D" id="1.20.120.30">
    <property type="entry name" value="Aspartate receptor, ligand-binding domain"/>
    <property type="match status" value="1"/>
</dbReference>
<dbReference type="KEGG" id="dae:Dtox_2563"/>
<dbReference type="PANTHER" id="PTHR43531:SF11">
    <property type="entry name" value="METHYL-ACCEPTING CHEMOTAXIS PROTEIN 3"/>
    <property type="match status" value="1"/>
</dbReference>
<feature type="coiled-coil region" evidence="4">
    <location>
        <begin position="226"/>
        <end position="253"/>
    </location>
</feature>
<evidence type="ECO:0000256" key="4">
    <source>
        <dbReference type="SAM" id="Coils"/>
    </source>
</evidence>
<dbReference type="GO" id="GO:0007165">
    <property type="term" value="P:signal transduction"/>
    <property type="evidence" value="ECO:0007669"/>
    <property type="project" value="UniProtKB-KW"/>
</dbReference>
<dbReference type="EMBL" id="CP001720">
    <property type="protein sequence ID" value="ACV63358.1"/>
    <property type="molecule type" value="Genomic_DNA"/>
</dbReference>
<keyword evidence="7" id="KW-1185">Reference proteome</keyword>
<gene>
    <name evidence="6" type="ordered locus">Dtox_2563</name>
</gene>
<dbReference type="SMART" id="SM00283">
    <property type="entry name" value="MA"/>
    <property type="match status" value="1"/>
</dbReference>
<comment type="similarity">
    <text evidence="2">Belongs to the methyl-accepting chemotaxis (MCP) protein family.</text>
</comment>
<dbReference type="PRINTS" id="PR00260">
    <property type="entry name" value="CHEMTRNSDUCR"/>
</dbReference>
<proteinExistence type="inferred from homology"/>
<dbReference type="Proteomes" id="UP000002217">
    <property type="component" value="Chromosome"/>
</dbReference>
<dbReference type="SUPFAM" id="SSF58104">
    <property type="entry name" value="Methyl-accepting chemotaxis protein (MCP) signaling domain"/>
    <property type="match status" value="1"/>
</dbReference>
<accession>C8W0V3</accession>
<dbReference type="Gene3D" id="1.10.287.950">
    <property type="entry name" value="Methyl-accepting chemotaxis protein"/>
    <property type="match status" value="1"/>
</dbReference>
<dbReference type="HOGENOM" id="CLU_642307_0_0_9"/>
<dbReference type="InterPro" id="IPR025991">
    <property type="entry name" value="Chemoreceptor_zinc-bind_dom"/>
</dbReference>
<dbReference type="Pfam" id="PF13682">
    <property type="entry name" value="CZB"/>
    <property type="match status" value="1"/>
</dbReference>
<protein>
    <submittedName>
        <fullName evidence="6">Methyl-accepting chemotaxis sensory transducer</fullName>
    </submittedName>
</protein>
<keyword evidence="1" id="KW-0145">Chemotaxis</keyword>
<dbReference type="AlphaFoldDB" id="C8W0V3"/>
<dbReference type="InterPro" id="IPR051310">
    <property type="entry name" value="MCP_chemotaxis"/>
</dbReference>
<organism evidence="6 7">
    <name type="scientific">Desulfofarcimen acetoxidans (strain ATCC 49208 / DSM 771 / KCTC 5769 / VKM B-1644 / 5575)</name>
    <name type="common">Desulfotomaculum acetoxidans</name>
    <dbReference type="NCBI Taxonomy" id="485916"/>
    <lineage>
        <taxon>Bacteria</taxon>
        <taxon>Bacillati</taxon>
        <taxon>Bacillota</taxon>
        <taxon>Clostridia</taxon>
        <taxon>Eubacteriales</taxon>
        <taxon>Peptococcaceae</taxon>
        <taxon>Desulfofarcimen</taxon>
    </lineage>
</organism>
<dbReference type="Pfam" id="PF00015">
    <property type="entry name" value="MCPsignal"/>
    <property type="match status" value="1"/>
</dbReference>
<keyword evidence="3" id="KW-0807">Transducer</keyword>
<keyword evidence="4" id="KW-0175">Coiled coil</keyword>
<dbReference type="PANTHER" id="PTHR43531">
    <property type="entry name" value="PROTEIN ICFG"/>
    <property type="match status" value="1"/>
</dbReference>
<dbReference type="InterPro" id="IPR004089">
    <property type="entry name" value="MCPsignal_dom"/>
</dbReference>
<dbReference type="STRING" id="485916.Dtox_2563"/>
<dbReference type="InterPro" id="IPR004090">
    <property type="entry name" value="Chemotax_Me-accpt_rcpt"/>
</dbReference>
<dbReference type="eggNOG" id="COG0840">
    <property type="taxonomic scope" value="Bacteria"/>
</dbReference>
<evidence type="ECO:0000259" key="5">
    <source>
        <dbReference type="PROSITE" id="PS50111"/>
    </source>
</evidence>
<sequence>MFSFFNGGSKTSISINELEARMDFSYAIQEFTLAHCELIAFSVSLKVQEFSQMAADLAAATQQISATAEETSATVEEISASMQFLKSKEMDNFNRVAELNEMSKEVVVMLDGMVSNATELLLQIKDVDNISQNVSEIADQTNLLSLNAAIEAARAGEHGRGFSVVAEEVRKLSDQTKTAVKEVKTISNQMNNKAQHTDENVSGVKSAFDKYISETEIVSEMMRSNVRKVEETAEASENIAQAAQQQAVAMETQARITNNLAQATDFGEMLKRDTDNLIEVIKPYVRGTEKEHNLSVLGARLKEHAAFLRETMEVAGKGAVLASHQECTFGKWYKKEFDKYNNIVEYVAIDEPHRRFHEAANALALDGSLSNVNKVIDASIDILRGFLKLSEVMR</sequence>
<evidence type="ECO:0000256" key="3">
    <source>
        <dbReference type="PROSITE-ProRule" id="PRU00284"/>
    </source>
</evidence>
<dbReference type="GO" id="GO:0005886">
    <property type="term" value="C:plasma membrane"/>
    <property type="evidence" value="ECO:0007669"/>
    <property type="project" value="TreeGrafter"/>
</dbReference>
<dbReference type="GO" id="GO:0006935">
    <property type="term" value="P:chemotaxis"/>
    <property type="evidence" value="ECO:0007669"/>
    <property type="project" value="UniProtKB-KW"/>
</dbReference>
<feature type="domain" description="Methyl-accepting transducer" evidence="5">
    <location>
        <begin position="39"/>
        <end position="261"/>
    </location>
</feature>
<dbReference type="RefSeq" id="WP_015758053.1">
    <property type="nucleotide sequence ID" value="NC_013216.1"/>
</dbReference>
<dbReference type="PROSITE" id="PS50111">
    <property type="entry name" value="CHEMOTAXIS_TRANSDUC_2"/>
    <property type="match status" value="1"/>
</dbReference>
<evidence type="ECO:0000256" key="2">
    <source>
        <dbReference type="ARBA" id="ARBA00029447"/>
    </source>
</evidence>
<name>C8W0V3_DESAS</name>
<dbReference type="GO" id="GO:0004888">
    <property type="term" value="F:transmembrane signaling receptor activity"/>
    <property type="evidence" value="ECO:0007669"/>
    <property type="project" value="InterPro"/>
</dbReference>
<evidence type="ECO:0000256" key="1">
    <source>
        <dbReference type="ARBA" id="ARBA00022500"/>
    </source>
</evidence>
<evidence type="ECO:0000313" key="6">
    <source>
        <dbReference type="EMBL" id="ACV63358.1"/>
    </source>
</evidence>
<reference evidence="6 7" key="1">
    <citation type="journal article" date="2009" name="Stand. Genomic Sci.">
        <title>Complete genome sequence of Desulfotomaculum acetoxidans type strain (5575).</title>
        <authorList>
            <person name="Spring S."/>
            <person name="Lapidus A."/>
            <person name="Schroder M."/>
            <person name="Gleim D."/>
            <person name="Sims D."/>
            <person name="Meincke L."/>
            <person name="Glavina Del Rio T."/>
            <person name="Tice H."/>
            <person name="Copeland A."/>
            <person name="Cheng J.F."/>
            <person name="Lucas S."/>
            <person name="Chen F."/>
            <person name="Nolan M."/>
            <person name="Bruce D."/>
            <person name="Goodwin L."/>
            <person name="Pitluck S."/>
            <person name="Ivanova N."/>
            <person name="Mavromatis K."/>
            <person name="Mikhailova N."/>
            <person name="Pati A."/>
            <person name="Chen A."/>
            <person name="Palaniappan K."/>
            <person name="Land M."/>
            <person name="Hauser L."/>
            <person name="Chang Y.J."/>
            <person name="Jeffries C.D."/>
            <person name="Chain P."/>
            <person name="Saunders E."/>
            <person name="Brettin T."/>
            <person name="Detter J.C."/>
            <person name="Goker M."/>
            <person name="Bristow J."/>
            <person name="Eisen J.A."/>
            <person name="Markowitz V."/>
            <person name="Hugenholtz P."/>
            <person name="Kyrpides N.C."/>
            <person name="Klenk H.P."/>
            <person name="Han C."/>
        </authorList>
    </citation>
    <scope>NUCLEOTIDE SEQUENCE [LARGE SCALE GENOMIC DNA]</scope>
    <source>
        <strain evidence="7">ATCC 49208 / DSM 771 / VKM B-1644</strain>
    </source>
</reference>